<feature type="domain" description="Potassium channel tetramerisation-type BTB" evidence="2">
    <location>
        <begin position="105"/>
        <end position="170"/>
    </location>
</feature>
<feature type="region of interest" description="Disordered" evidence="1">
    <location>
        <begin position="346"/>
        <end position="418"/>
    </location>
</feature>
<protein>
    <submittedName>
        <fullName evidence="3">27238_t:CDS:1</fullName>
    </submittedName>
</protein>
<feature type="compositionally biased region" description="Polar residues" evidence="1">
    <location>
        <begin position="57"/>
        <end position="73"/>
    </location>
</feature>
<sequence length="455" mass="50857">MSPGHNVNDNQTTNSNMNSYTVHVGEQTFRLLRSSITYDSPNLFSYTFLREEATSGDAETNNSAEADSFVSGSDGSGKDNDPSAIVENPTASDLKLSHKGKSGTHAQNYFSSNSSITIDRDPKLFEIILRYLRGYNIFPLSSVNLPPGMSLDLFRESLLEDARFYRLDRLAQLLQAETPTPLCYKDPFTSAEKILLSLRDVPIHKEIIKPKLDGSSTIEFFTGAVLTIELEPSDSSSDTSIRFHTKFLNEQDQKALETLGEICGENSQIQISRQLYANMQDTLNGIRLEIDGVQITGMDIASIGTYNQSNQRVKALEDMFRISGGQRLVIYAQEFVFRLDRIQPNTTDSNQISSGTVENNQNCDNLNGKVPSDSNGVEVTARNGQEDIERPNDAANRSNTVEEVDDHNHSEESNVSNVTNANEGNMVYLGVVWAKGWTQEWWAWNEYRMKLDALQ</sequence>
<feature type="compositionally biased region" description="Polar residues" evidence="1">
    <location>
        <begin position="346"/>
        <end position="365"/>
    </location>
</feature>
<evidence type="ECO:0000256" key="1">
    <source>
        <dbReference type="SAM" id="MobiDB-lite"/>
    </source>
</evidence>
<keyword evidence="4" id="KW-1185">Reference proteome</keyword>
<evidence type="ECO:0000259" key="2">
    <source>
        <dbReference type="Pfam" id="PF02214"/>
    </source>
</evidence>
<dbReference type="EMBL" id="CAJVPY010006704">
    <property type="protein sequence ID" value="CAG8667836.1"/>
    <property type="molecule type" value="Genomic_DNA"/>
</dbReference>
<dbReference type="GO" id="GO:0051260">
    <property type="term" value="P:protein homooligomerization"/>
    <property type="evidence" value="ECO:0007669"/>
    <property type="project" value="InterPro"/>
</dbReference>
<dbReference type="Gene3D" id="3.30.710.10">
    <property type="entry name" value="Potassium Channel Kv1.1, Chain A"/>
    <property type="match status" value="1"/>
</dbReference>
<gene>
    <name evidence="3" type="ORF">DERYTH_LOCUS11061</name>
</gene>
<dbReference type="AlphaFoldDB" id="A0A9N9EC24"/>
<evidence type="ECO:0000313" key="3">
    <source>
        <dbReference type="EMBL" id="CAG8667836.1"/>
    </source>
</evidence>
<dbReference type="PANTHER" id="PTHR31758">
    <property type="entry name" value="BTB/POZ DOMAIN-CONTAINING PROTEIN YLR108C"/>
    <property type="match status" value="1"/>
</dbReference>
<dbReference type="PANTHER" id="PTHR31758:SF2">
    <property type="entry name" value="BTB_POZ DOMAIN-CONTAINING PROTEIN YLR108C"/>
    <property type="match status" value="1"/>
</dbReference>
<dbReference type="SUPFAM" id="SSF54695">
    <property type="entry name" value="POZ domain"/>
    <property type="match status" value="1"/>
</dbReference>
<name>A0A9N9EC24_9GLOM</name>
<evidence type="ECO:0000313" key="4">
    <source>
        <dbReference type="Proteomes" id="UP000789405"/>
    </source>
</evidence>
<dbReference type="Pfam" id="PF02214">
    <property type="entry name" value="BTB_2"/>
    <property type="match status" value="1"/>
</dbReference>
<dbReference type="Proteomes" id="UP000789405">
    <property type="component" value="Unassembled WGS sequence"/>
</dbReference>
<reference evidence="3" key="1">
    <citation type="submission" date="2021-06" db="EMBL/GenBank/DDBJ databases">
        <authorList>
            <person name="Kallberg Y."/>
            <person name="Tangrot J."/>
            <person name="Rosling A."/>
        </authorList>
    </citation>
    <scope>NUCLEOTIDE SEQUENCE</scope>
    <source>
        <strain evidence="3">MA453B</strain>
    </source>
</reference>
<feature type="region of interest" description="Disordered" evidence="1">
    <location>
        <begin position="56"/>
        <end position="87"/>
    </location>
</feature>
<organism evidence="3 4">
    <name type="scientific">Dentiscutata erythropus</name>
    <dbReference type="NCBI Taxonomy" id="1348616"/>
    <lineage>
        <taxon>Eukaryota</taxon>
        <taxon>Fungi</taxon>
        <taxon>Fungi incertae sedis</taxon>
        <taxon>Mucoromycota</taxon>
        <taxon>Glomeromycotina</taxon>
        <taxon>Glomeromycetes</taxon>
        <taxon>Diversisporales</taxon>
        <taxon>Gigasporaceae</taxon>
        <taxon>Dentiscutata</taxon>
    </lineage>
</organism>
<dbReference type="InterPro" id="IPR011333">
    <property type="entry name" value="SKP1/BTB/POZ_sf"/>
</dbReference>
<dbReference type="OrthoDB" id="2414723at2759"/>
<dbReference type="InterPro" id="IPR003131">
    <property type="entry name" value="T1-type_BTB"/>
</dbReference>
<comment type="caution">
    <text evidence="3">The sequence shown here is derived from an EMBL/GenBank/DDBJ whole genome shotgun (WGS) entry which is preliminary data.</text>
</comment>
<proteinExistence type="predicted"/>
<accession>A0A9N9EC24</accession>